<reference evidence="2 3" key="1">
    <citation type="submission" date="2018-02" db="EMBL/GenBank/DDBJ databases">
        <authorList>
            <person name="Cohen D.B."/>
            <person name="Kent A.D."/>
        </authorList>
    </citation>
    <scope>NUCLEOTIDE SEQUENCE [LARGE SCALE GENOMIC DNA]</scope>
    <source>
        <strain evidence="2 3">ULC007</strain>
    </source>
</reference>
<evidence type="ECO:0000313" key="3">
    <source>
        <dbReference type="Proteomes" id="UP000238634"/>
    </source>
</evidence>
<dbReference type="OrthoDB" id="578508at2"/>
<feature type="transmembrane region" description="Helical" evidence="1">
    <location>
        <begin position="330"/>
        <end position="347"/>
    </location>
</feature>
<feature type="transmembrane region" description="Helical" evidence="1">
    <location>
        <begin position="244"/>
        <end position="261"/>
    </location>
</feature>
<feature type="transmembrane region" description="Helical" evidence="1">
    <location>
        <begin position="78"/>
        <end position="100"/>
    </location>
</feature>
<gene>
    <name evidence="2" type="ORF">C7B65_07010</name>
</gene>
<feature type="transmembrane region" description="Helical" evidence="1">
    <location>
        <begin position="107"/>
        <end position="125"/>
    </location>
</feature>
<sequence>MTQVIKPSKLINIYWILGFLVISYGIFALNGYGNDDDTYRMLNTWKTLISEGRYVPSRFQGNLIPELTIGLASEIGGFYLANFISVVLSVSSLFIFYALLLRITTSLIAVLSVLAIASNPFWIIASTTSMDYIYGVFFFILGLFILIKEKPRWAGFLFAAAVSSRLTYAPMVAIAFLLYFPYTQGKLKLRNSLIQGFLVFLVASGVFYLPVFFASGMSLSFLAIGPDASGGFVGIIARFVYKNIYFWGLPAFVFLIIFFIQDRSIYQKIVTNPFQKVRVEKLLFHGALWCIIYNEIMFFRLPHEYAYLLPLLFSVTYLMATSDRVKKTRYLSLLIGLQLLYGLIFNLDVLQTYQKDPVAKTIHSDSAKIHVSIKEGVLIRELNWRSTYQAYQLSEFNKKWHP</sequence>
<feature type="transmembrane region" description="Helical" evidence="1">
    <location>
        <begin position="282"/>
        <end position="299"/>
    </location>
</feature>
<proteinExistence type="predicted"/>
<reference evidence="2 3" key="2">
    <citation type="submission" date="2018-03" db="EMBL/GenBank/DDBJ databases">
        <title>The ancient ancestry and fast evolution of plastids.</title>
        <authorList>
            <person name="Moore K.R."/>
            <person name="Magnabosco C."/>
            <person name="Momper L."/>
            <person name="Gold D.A."/>
            <person name="Bosak T."/>
            <person name="Fournier G.P."/>
        </authorList>
    </citation>
    <scope>NUCLEOTIDE SEQUENCE [LARGE SCALE GENOMIC DNA]</scope>
    <source>
        <strain evidence="2 3">ULC007</strain>
    </source>
</reference>
<comment type="caution">
    <text evidence="2">The sequence shown here is derived from an EMBL/GenBank/DDBJ whole genome shotgun (WGS) entry which is preliminary data.</text>
</comment>
<protein>
    <recommendedName>
        <fullName evidence="4">Glycosyltransferase RgtA/B/C/D-like domain-containing protein</fullName>
    </recommendedName>
</protein>
<dbReference type="STRING" id="1920490.GCA_001895925_02684"/>
<keyword evidence="1" id="KW-0472">Membrane</keyword>
<evidence type="ECO:0000313" key="2">
    <source>
        <dbReference type="EMBL" id="PSB20648.1"/>
    </source>
</evidence>
<evidence type="ECO:0008006" key="4">
    <source>
        <dbReference type="Google" id="ProtNLM"/>
    </source>
</evidence>
<keyword evidence="1" id="KW-1133">Transmembrane helix</keyword>
<dbReference type="EMBL" id="PVWG01000005">
    <property type="protein sequence ID" value="PSB20648.1"/>
    <property type="molecule type" value="Genomic_DNA"/>
</dbReference>
<feature type="transmembrane region" description="Helical" evidence="1">
    <location>
        <begin position="131"/>
        <end position="147"/>
    </location>
</feature>
<name>A0A2T1DJG4_9CYAN</name>
<feature type="transmembrane region" description="Helical" evidence="1">
    <location>
        <begin position="154"/>
        <end position="180"/>
    </location>
</feature>
<dbReference type="AlphaFoldDB" id="A0A2T1DJG4"/>
<feature type="transmembrane region" description="Helical" evidence="1">
    <location>
        <begin position="192"/>
        <end position="212"/>
    </location>
</feature>
<evidence type="ECO:0000256" key="1">
    <source>
        <dbReference type="SAM" id="Phobius"/>
    </source>
</evidence>
<feature type="transmembrane region" description="Helical" evidence="1">
    <location>
        <begin position="219"/>
        <end position="238"/>
    </location>
</feature>
<dbReference type="RefSeq" id="WP_073070115.1">
    <property type="nucleotide sequence ID" value="NZ_MPPI01000005.1"/>
</dbReference>
<dbReference type="Proteomes" id="UP000238634">
    <property type="component" value="Unassembled WGS sequence"/>
</dbReference>
<keyword evidence="3" id="KW-1185">Reference proteome</keyword>
<organism evidence="2 3">
    <name type="scientific">Phormidesmis priestleyi ULC007</name>
    <dbReference type="NCBI Taxonomy" id="1920490"/>
    <lineage>
        <taxon>Bacteria</taxon>
        <taxon>Bacillati</taxon>
        <taxon>Cyanobacteriota</taxon>
        <taxon>Cyanophyceae</taxon>
        <taxon>Leptolyngbyales</taxon>
        <taxon>Leptolyngbyaceae</taxon>
        <taxon>Phormidesmis</taxon>
    </lineage>
</organism>
<keyword evidence="1" id="KW-0812">Transmembrane</keyword>
<feature type="transmembrane region" description="Helical" evidence="1">
    <location>
        <begin position="12"/>
        <end position="32"/>
    </location>
</feature>
<accession>A0A2T1DJG4</accession>